<keyword evidence="2" id="KW-1185">Reference proteome</keyword>
<protein>
    <submittedName>
        <fullName evidence="1">Uncharacterized protein</fullName>
    </submittedName>
</protein>
<feature type="non-terminal residue" evidence="1">
    <location>
        <position position="1"/>
    </location>
</feature>
<sequence length="172" mass="19486">ENVNAAIKALENFEEWADTEKSKDDQFDSFFEFDAKLVRKQILIELRISLERVSLGLGPLGEVLLPFLETFNDVVDSIQDITKALRGLKEGYELSKSLIDNVFGPKIAKRFPRKYLESEKCGNGFYPSTQRGNYEYDGAQLQVDAGTKIVVPFSGRLFISGQNQVTIHIEEM</sequence>
<name>A0A8J1U2X0_OWEFU</name>
<feature type="non-terminal residue" evidence="1">
    <location>
        <position position="172"/>
    </location>
</feature>
<evidence type="ECO:0000313" key="1">
    <source>
        <dbReference type="EMBL" id="CAH1791078.1"/>
    </source>
</evidence>
<comment type="caution">
    <text evidence="1">The sequence shown here is derived from an EMBL/GenBank/DDBJ whole genome shotgun (WGS) entry which is preliminary data.</text>
</comment>
<evidence type="ECO:0000313" key="2">
    <source>
        <dbReference type="Proteomes" id="UP000749559"/>
    </source>
</evidence>
<dbReference type="Proteomes" id="UP000749559">
    <property type="component" value="Unassembled WGS sequence"/>
</dbReference>
<proteinExistence type="predicted"/>
<dbReference type="OrthoDB" id="6107827at2759"/>
<dbReference type="EMBL" id="CAIIXF020000008">
    <property type="protein sequence ID" value="CAH1791078.1"/>
    <property type="molecule type" value="Genomic_DNA"/>
</dbReference>
<accession>A0A8J1U2X0</accession>
<gene>
    <name evidence="1" type="ORF">OFUS_LOCUS16208</name>
</gene>
<reference evidence="1" key="1">
    <citation type="submission" date="2022-03" db="EMBL/GenBank/DDBJ databases">
        <authorList>
            <person name="Martin C."/>
        </authorList>
    </citation>
    <scope>NUCLEOTIDE SEQUENCE</scope>
</reference>
<dbReference type="AlphaFoldDB" id="A0A8J1U2X0"/>
<organism evidence="1 2">
    <name type="scientific">Owenia fusiformis</name>
    <name type="common">Polychaete worm</name>
    <dbReference type="NCBI Taxonomy" id="6347"/>
    <lineage>
        <taxon>Eukaryota</taxon>
        <taxon>Metazoa</taxon>
        <taxon>Spiralia</taxon>
        <taxon>Lophotrochozoa</taxon>
        <taxon>Annelida</taxon>
        <taxon>Polychaeta</taxon>
        <taxon>Sedentaria</taxon>
        <taxon>Canalipalpata</taxon>
        <taxon>Sabellida</taxon>
        <taxon>Oweniida</taxon>
        <taxon>Oweniidae</taxon>
        <taxon>Owenia</taxon>
    </lineage>
</organism>